<evidence type="ECO:0000313" key="3">
    <source>
        <dbReference type="Proteomes" id="UP000766629"/>
    </source>
</evidence>
<gene>
    <name evidence="2" type="ORF">KUV26_08950</name>
</gene>
<keyword evidence="1" id="KW-1133">Transmembrane helix</keyword>
<feature type="transmembrane region" description="Helical" evidence="1">
    <location>
        <begin position="7"/>
        <end position="33"/>
    </location>
</feature>
<keyword evidence="1" id="KW-0812">Transmembrane</keyword>
<proteinExistence type="predicted"/>
<accession>A0ABS7NEB7</accession>
<organism evidence="2 3">
    <name type="scientific">Leisingera daeponensis</name>
    <dbReference type="NCBI Taxonomy" id="405746"/>
    <lineage>
        <taxon>Bacteria</taxon>
        <taxon>Pseudomonadati</taxon>
        <taxon>Pseudomonadota</taxon>
        <taxon>Alphaproteobacteria</taxon>
        <taxon>Rhodobacterales</taxon>
        <taxon>Roseobacteraceae</taxon>
        <taxon>Leisingera</taxon>
    </lineage>
</organism>
<evidence type="ECO:0000256" key="1">
    <source>
        <dbReference type="SAM" id="Phobius"/>
    </source>
</evidence>
<name>A0ABS7NEB7_9RHOB</name>
<dbReference type="PROSITE" id="PS51257">
    <property type="entry name" value="PROKAR_LIPOPROTEIN"/>
    <property type="match status" value="1"/>
</dbReference>
<keyword evidence="3" id="KW-1185">Reference proteome</keyword>
<dbReference type="EMBL" id="JAHVJA010000003">
    <property type="protein sequence ID" value="MBY6139557.1"/>
    <property type="molecule type" value="Genomic_DNA"/>
</dbReference>
<sequence>MQKYLRLSYLGSASALLAAACCVLPVMLMLLGIGGSGLAVFGLIAAASYHVLFLSTALLLVAGWLSHTRGALARFRWWLAGSAALTAVAWLIALNESRINDYLIMQM</sequence>
<evidence type="ECO:0000313" key="2">
    <source>
        <dbReference type="EMBL" id="MBY6139557.1"/>
    </source>
</evidence>
<keyword evidence="1" id="KW-0472">Membrane</keyword>
<feature type="transmembrane region" description="Helical" evidence="1">
    <location>
        <begin position="77"/>
        <end position="94"/>
    </location>
</feature>
<protein>
    <submittedName>
        <fullName evidence="2">Uncharacterized protein</fullName>
    </submittedName>
</protein>
<reference evidence="2 3" key="1">
    <citation type="submission" date="2021-06" db="EMBL/GenBank/DDBJ databases">
        <title>50 bacteria genomes isolated from Dapeng, Shenzhen, China.</title>
        <authorList>
            <person name="Zheng W."/>
            <person name="Yu S."/>
            <person name="Huang Y."/>
        </authorList>
    </citation>
    <scope>NUCLEOTIDE SEQUENCE [LARGE SCALE GENOMIC DNA]</scope>
    <source>
        <strain evidence="2 3">DP1N14-2</strain>
    </source>
</reference>
<dbReference type="RefSeq" id="WP_222508093.1">
    <property type="nucleotide sequence ID" value="NZ_JAHVJA010000003.1"/>
</dbReference>
<dbReference type="Proteomes" id="UP000766629">
    <property type="component" value="Unassembled WGS sequence"/>
</dbReference>
<comment type="caution">
    <text evidence="2">The sequence shown here is derived from an EMBL/GenBank/DDBJ whole genome shotgun (WGS) entry which is preliminary data.</text>
</comment>
<feature type="transmembrane region" description="Helical" evidence="1">
    <location>
        <begin position="39"/>
        <end position="65"/>
    </location>
</feature>